<evidence type="ECO:0000256" key="1">
    <source>
        <dbReference type="SAM" id="MobiDB-lite"/>
    </source>
</evidence>
<feature type="region of interest" description="Disordered" evidence="1">
    <location>
        <begin position="191"/>
        <end position="247"/>
    </location>
</feature>
<sequence length="387" mass="44303">MDSDTELQEDEEDILVYVEFEGFVNNNIFRNGELQLDIIGIDTDHPIMQIDGKFYEGTYEDAVGTYMFFDKDDQPVIHDPVFDQAPTLKYFGKTRKILKMQRVFVKQRVEVLGDSEHSKCIPNIDTIKEAGIPPMYQSEALSFWKDIRDKRIDALCAYLKKHKIREEMKSQGIALDSESDEDNPFAIYKDTEEGKSQQNLVNSNTKSSVDVTTSSTSEKASPKEVKEHIHSKPSTSKTSDPIADMDRKVCRPTKLVNRKKVCVKSKTTKKQKKKSKVVEDESIKKNDCNTESIPSMEEQNLNNSTSDTEVNNLLDNIENYIINNFDMKDNVQEHKDINTDINTVETQVKTTDTILDIVENTKDKKHDKLSKREAKLKALLGKLKSDK</sequence>
<gene>
    <name evidence="4 5 6 7" type="primary">LOC107065303</name>
</gene>
<dbReference type="RefSeq" id="XP_015174367.1">
    <property type="nucleotide sequence ID" value="XM_015318881.1"/>
</dbReference>
<evidence type="ECO:0000313" key="7">
    <source>
        <dbReference type="RefSeq" id="XP_015174369.1"/>
    </source>
</evidence>
<keyword evidence="3" id="KW-1185">Reference proteome</keyword>
<dbReference type="InterPro" id="IPR019481">
    <property type="entry name" value="TFIIIC_triple_barrel"/>
</dbReference>
<accession>A0ABM1I2C9</accession>
<dbReference type="RefSeq" id="XP_015174366.1">
    <property type="nucleotide sequence ID" value="XM_015318880.1"/>
</dbReference>
<dbReference type="Gene3D" id="2.60.40.4370">
    <property type="match status" value="1"/>
</dbReference>
<evidence type="ECO:0000313" key="6">
    <source>
        <dbReference type="RefSeq" id="XP_015174368.1"/>
    </source>
</evidence>
<dbReference type="RefSeq" id="XP_015174369.1">
    <property type="nucleotide sequence ID" value="XM_015318883.1"/>
</dbReference>
<dbReference type="PANTHER" id="PTHR21860">
    <property type="entry name" value="TRANSCRIPTION INITIATION FACTOR IIIC TFIIIC , POLYPEPTIDE 6-RELATED"/>
    <property type="match status" value="1"/>
</dbReference>
<dbReference type="RefSeq" id="XP_015174368.1">
    <property type="nucleotide sequence ID" value="XM_015318882.1"/>
</dbReference>
<protein>
    <submittedName>
        <fullName evidence="4 5">Uncharacterized protein LOC107065303</fullName>
    </submittedName>
</protein>
<evidence type="ECO:0000313" key="5">
    <source>
        <dbReference type="RefSeq" id="XP_015174367.1"/>
    </source>
</evidence>
<dbReference type="InterPro" id="IPR042771">
    <property type="entry name" value="GTF3C6-like"/>
</dbReference>
<evidence type="ECO:0000259" key="2">
    <source>
        <dbReference type="Pfam" id="PF10419"/>
    </source>
</evidence>
<proteinExistence type="predicted"/>
<feature type="compositionally biased region" description="Basic residues" evidence="1">
    <location>
        <begin position="261"/>
        <end position="275"/>
    </location>
</feature>
<feature type="compositionally biased region" description="Low complexity" evidence="1">
    <location>
        <begin position="201"/>
        <end position="217"/>
    </location>
</feature>
<organism evidence="3 4">
    <name type="scientific">Polistes dominula</name>
    <name type="common">European paper wasp</name>
    <name type="synonym">Vespa dominula</name>
    <dbReference type="NCBI Taxonomy" id="743375"/>
    <lineage>
        <taxon>Eukaryota</taxon>
        <taxon>Metazoa</taxon>
        <taxon>Ecdysozoa</taxon>
        <taxon>Arthropoda</taxon>
        <taxon>Hexapoda</taxon>
        <taxon>Insecta</taxon>
        <taxon>Pterygota</taxon>
        <taxon>Neoptera</taxon>
        <taxon>Endopterygota</taxon>
        <taxon>Hymenoptera</taxon>
        <taxon>Apocrita</taxon>
        <taxon>Aculeata</taxon>
        <taxon>Vespoidea</taxon>
        <taxon>Vespidae</taxon>
        <taxon>Polistinae</taxon>
        <taxon>Polistini</taxon>
        <taxon>Polistes</taxon>
    </lineage>
</organism>
<feature type="region of interest" description="Disordered" evidence="1">
    <location>
        <begin position="261"/>
        <end position="280"/>
    </location>
</feature>
<feature type="domain" description="Transcription factor TFIIIC triple barrel" evidence="2">
    <location>
        <begin position="9"/>
        <end position="105"/>
    </location>
</feature>
<name>A0ABM1I2C9_POLDO</name>
<dbReference type="Pfam" id="PF10419">
    <property type="entry name" value="TFIIIC_sub6"/>
    <property type="match status" value="1"/>
</dbReference>
<feature type="compositionally biased region" description="Basic and acidic residues" evidence="1">
    <location>
        <begin position="220"/>
        <end position="230"/>
    </location>
</feature>
<dbReference type="Proteomes" id="UP000694924">
    <property type="component" value="Unplaced"/>
</dbReference>
<evidence type="ECO:0000313" key="3">
    <source>
        <dbReference type="Proteomes" id="UP000694924"/>
    </source>
</evidence>
<reference evidence="4 5" key="1">
    <citation type="submission" date="2025-05" db="UniProtKB">
        <authorList>
            <consortium name="RefSeq"/>
        </authorList>
    </citation>
    <scope>IDENTIFICATION</scope>
    <source>
        <tissue evidence="4 5">Whole body</tissue>
    </source>
</reference>
<evidence type="ECO:0000313" key="4">
    <source>
        <dbReference type="RefSeq" id="XP_015174366.1"/>
    </source>
</evidence>
<dbReference type="GeneID" id="107065303"/>
<dbReference type="PANTHER" id="PTHR21860:SF2">
    <property type="entry name" value="GENERAL TRANSCRIPTION FACTOR 3C POLYPEPTIDE 6"/>
    <property type="match status" value="1"/>
</dbReference>